<name>A0ABV0EX39_9ENTE</name>
<reference evidence="2 3" key="2">
    <citation type="submission" date="2024-02" db="EMBL/GenBank/DDBJ databases">
        <title>The Genome Sequence of Enterococcus sp. DIV0159.</title>
        <authorList>
            <person name="Earl A."/>
            <person name="Manson A."/>
            <person name="Gilmore M."/>
            <person name="Sanders J."/>
            <person name="Shea T."/>
            <person name="Howe W."/>
            <person name="Livny J."/>
            <person name="Cuomo C."/>
            <person name="Neafsey D."/>
            <person name="Birren B."/>
        </authorList>
    </citation>
    <scope>NUCLEOTIDE SEQUENCE [LARGE SCALE GENOMIC DNA]</scope>
    <source>
        <strain evidence="2 3">665A</strain>
    </source>
</reference>
<evidence type="ECO:0000313" key="2">
    <source>
        <dbReference type="EMBL" id="MEO1772164.1"/>
    </source>
</evidence>
<dbReference type="InterPro" id="IPR050229">
    <property type="entry name" value="GlpE_sulfurtransferase"/>
</dbReference>
<dbReference type="Proteomes" id="UP000664357">
    <property type="component" value="Unassembled WGS sequence"/>
</dbReference>
<dbReference type="SUPFAM" id="SSF52821">
    <property type="entry name" value="Rhodanese/Cell cycle control phosphatase"/>
    <property type="match status" value="1"/>
</dbReference>
<dbReference type="InterPro" id="IPR036873">
    <property type="entry name" value="Rhodanese-like_dom_sf"/>
</dbReference>
<gene>
    <name evidence="2" type="ORF">JZO67_004146</name>
</gene>
<comment type="caution">
    <text evidence="2">The sequence shown here is derived from an EMBL/GenBank/DDBJ whole genome shotgun (WGS) entry which is preliminary data.</text>
</comment>
<dbReference type="PROSITE" id="PS50206">
    <property type="entry name" value="RHODANESE_3"/>
    <property type="match status" value="1"/>
</dbReference>
<keyword evidence="3" id="KW-1185">Reference proteome</keyword>
<reference evidence="2 3" key="1">
    <citation type="submission" date="2021-03" db="EMBL/GenBank/DDBJ databases">
        <authorList>
            <person name="Gilmore M.S."/>
            <person name="Schwartzman J."/>
            <person name="Van Tyne D."/>
            <person name="Martin M."/>
            <person name="Earl A.M."/>
            <person name="Manson A.L."/>
            <person name="Straub T."/>
            <person name="Salamzade R."/>
            <person name="Saavedra J."/>
            <person name="Lebreton F."/>
            <person name="Prichula J."/>
            <person name="Schaufler K."/>
            <person name="Gaca A."/>
            <person name="Sgardioli B."/>
            <person name="Wagenaar J."/>
            <person name="Strong T."/>
        </authorList>
    </citation>
    <scope>NUCLEOTIDE SEQUENCE [LARGE SCALE GENOMIC DNA]</scope>
    <source>
        <strain evidence="2 3">665A</strain>
    </source>
</reference>
<dbReference type="InterPro" id="IPR001763">
    <property type="entry name" value="Rhodanese-like_dom"/>
</dbReference>
<organism evidence="2 3">
    <name type="scientific">Candidatus Enterococcus ferrettii</name>
    <dbReference type="NCBI Taxonomy" id="2815324"/>
    <lineage>
        <taxon>Bacteria</taxon>
        <taxon>Bacillati</taxon>
        <taxon>Bacillota</taxon>
        <taxon>Bacilli</taxon>
        <taxon>Lactobacillales</taxon>
        <taxon>Enterococcaceae</taxon>
        <taxon>Enterococcus</taxon>
    </lineage>
</organism>
<evidence type="ECO:0000313" key="3">
    <source>
        <dbReference type="Proteomes" id="UP000664357"/>
    </source>
</evidence>
<feature type="domain" description="Rhodanese" evidence="1">
    <location>
        <begin position="15"/>
        <end position="101"/>
    </location>
</feature>
<dbReference type="Pfam" id="PF00581">
    <property type="entry name" value="Rhodanese"/>
    <property type="match status" value="1"/>
</dbReference>
<protein>
    <recommendedName>
        <fullName evidence="1">Rhodanese domain-containing protein</fullName>
    </recommendedName>
</protein>
<dbReference type="PANTHER" id="PTHR43031:SF16">
    <property type="entry name" value="OXIDOREDUCTASE"/>
    <property type="match status" value="1"/>
</dbReference>
<sequence length="143" mass="16348">MNYSMTTQEFVALALTKPLHVLDLRDPDFFDTEEVRTPSSVTQIPLTQLPNRYNELDKSETYYLFSQSGKRAKTMARFLTEKGYHAVDVIGGTTAVLSYLEIFHPAQLSLVKHSVIDRFSQSLIVIKMLRTKEDLAQRSVEFA</sequence>
<dbReference type="CDD" id="cd00158">
    <property type="entry name" value="RHOD"/>
    <property type="match status" value="1"/>
</dbReference>
<dbReference type="Gene3D" id="3.40.250.10">
    <property type="entry name" value="Rhodanese-like domain"/>
    <property type="match status" value="1"/>
</dbReference>
<evidence type="ECO:0000259" key="1">
    <source>
        <dbReference type="PROSITE" id="PS50206"/>
    </source>
</evidence>
<dbReference type="EMBL" id="JAFREL020000004">
    <property type="protein sequence ID" value="MEO1772164.1"/>
    <property type="molecule type" value="Genomic_DNA"/>
</dbReference>
<dbReference type="PANTHER" id="PTHR43031">
    <property type="entry name" value="FAD-DEPENDENT OXIDOREDUCTASE"/>
    <property type="match status" value="1"/>
</dbReference>
<proteinExistence type="predicted"/>
<accession>A0ABV0EX39</accession>
<dbReference type="RefSeq" id="WP_242704330.1">
    <property type="nucleotide sequence ID" value="NZ_JAFREL020000004.1"/>
</dbReference>